<evidence type="ECO:0000256" key="3">
    <source>
        <dbReference type="ARBA" id="ARBA00012768"/>
    </source>
</evidence>
<sequence length="221" mass="25239">MEYREEDFLQLSGLQHFKFCRRQWALIHIEHQWAENLRTVDGALMHQNAHDKGFRESRGDLLVTRGMNVFSASLGVSGECDVVEFHRDPAGVPLKGREGLWRPYPVEYKRGSFNERSGDTLQLCGQALCLEEMLCCDIPEGALYYGETRRRVTISFTEELRQAVRDNLQEMHQHYQRGYTPKVKPTKSCNACSLKEICLPGLLGTKGGVADYLAQALEEIQ</sequence>
<keyword evidence="12 13" id="KW-0464">Manganese</keyword>
<protein>
    <recommendedName>
        <fullName evidence="4 13">CRISPR-associated exonuclease Cas4</fullName>
        <ecNumber evidence="3 13">3.1.12.1</ecNumber>
    </recommendedName>
</protein>
<dbReference type="eggNOG" id="COG1468">
    <property type="taxonomic scope" value="Bacteria"/>
</dbReference>
<name>C0EDD7_9FIRM</name>
<evidence type="ECO:0000256" key="9">
    <source>
        <dbReference type="ARBA" id="ARBA00023004"/>
    </source>
</evidence>
<keyword evidence="8 13" id="KW-0269">Exonuclease</keyword>
<dbReference type="InterPro" id="IPR022765">
    <property type="entry name" value="Dna2/Cas4_DUF83"/>
</dbReference>
<reference evidence="15 16" key="1">
    <citation type="submission" date="2009-01" db="EMBL/GenBank/DDBJ databases">
        <authorList>
            <person name="Fulton L."/>
            <person name="Clifton S."/>
            <person name="Fulton B."/>
            <person name="Xu J."/>
            <person name="Minx P."/>
            <person name="Pepin K.H."/>
            <person name="Johnson M."/>
            <person name="Bhonagiri V."/>
            <person name="Nash W.E."/>
            <person name="Mardis E.R."/>
            <person name="Wilson R.K."/>
        </authorList>
    </citation>
    <scope>NUCLEOTIDE SEQUENCE [LARGE SCALE GENOMIC DNA]</scope>
    <source>
        <strain evidence="15 16">DSM 5476</strain>
    </source>
</reference>
<evidence type="ECO:0000256" key="1">
    <source>
        <dbReference type="ARBA" id="ARBA00001966"/>
    </source>
</evidence>
<comment type="caution">
    <text evidence="15">The sequence shown here is derived from an EMBL/GenBank/DDBJ whole genome shotgun (WGS) entry which is preliminary data.</text>
</comment>
<dbReference type="Proteomes" id="UP000003340">
    <property type="component" value="Unassembled WGS sequence"/>
</dbReference>
<dbReference type="NCBIfam" id="TIGR00372">
    <property type="entry name" value="cas4"/>
    <property type="match status" value="1"/>
</dbReference>
<dbReference type="InterPro" id="IPR011604">
    <property type="entry name" value="PDDEXK-like_dom_sf"/>
</dbReference>
<evidence type="ECO:0000259" key="14">
    <source>
        <dbReference type="Pfam" id="PF01930"/>
    </source>
</evidence>
<dbReference type="GO" id="GO:0004527">
    <property type="term" value="F:exonuclease activity"/>
    <property type="evidence" value="ECO:0007669"/>
    <property type="project" value="UniProtKB-KW"/>
</dbReference>
<dbReference type="PANTHER" id="PTHR36531">
    <property type="entry name" value="CRISPR-ASSOCIATED EXONUCLEASE CAS4"/>
    <property type="match status" value="1"/>
</dbReference>
<dbReference type="InterPro" id="IPR051827">
    <property type="entry name" value="Cas4_exonuclease"/>
</dbReference>
<evidence type="ECO:0000256" key="10">
    <source>
        <dbReference type="ARBA" id="ARBA00023014"/>
    </source>
</evidence>
<keyword evidence="6 13" id="KW-0479">Metal-binding</keyword>
<keyword evidence="11 13" id="KW-0051">Antiviral defense</keyword>
<evidence type="ECO:0000256" key="12">
    <source>
        <dbReference type="ARBA" id="ARBA00023211"/>
    </source>
</evidence>
<evidence type="ECO:0000256" key="2">
    <source>
        <dbReference type="ARBA" id="ARBA00009189"/>
    </source>
</evidence>
<dbReference type="EC" id="3.1.12.1" evidence="3 13"/>
<evidence type="ECO:0000256" key="5">
    <source>
        <dbReference type="ARBA" id="ARBA00022722"/>
    </source>
</evidence>
<organism evidence="15 16">
    <name type="scientific">[Clostridium] methylpentosum DSM 5476</name>
    <dbReference type="NCBI Taxonomy" id="537013"/>
    <lineage>
        <taxon>Bacteria</taxon>
        <taxon>Bacillati</taxon>
        <taxon>Bacillota</taxon>
        <taxon>Clostridia</taxon>
        <taxon>Eubacteriales</taxon>
        <taxon>Oscillospiraceae</taxon>
        <taxon>Oscillospiraceae incertae sedis</taxon>
    </lineage>
</organism>
<keyword evidence="16" id="KW-1185">Reference proteome</keyword>
<evidence type="ECO:0000313" key="15">
    <source>
        <dbReference type="EMBL" id="EEG30523.1"/>
    </source>
</evidence>
<accession>C0EDD7</accession>
<dbReference type="InterPro" id="IPR013343">
    <property type="entry name" value="CRISPR-assoc_prot_Cas4"/>
</dbReference>
<reference evidence="15 16" key="2">
    <citation type="submission" date="2009-02" db="EMBL/GenBank/DDBJ databases">
        <title>Draft genome sequence of Clostridium methylpentosum (DSM 5476).</title>
        <authorList>
            <person name="Sudarsanam P."/>
            <person name="Ley R."/>
            <person name="Guruge J."/>
            <person name="Turnbaugh P.J."/>
            <person name="Mahowald M."/>
            <person name="Liep D."/>
            <person name="Gordon J."/>
        </authorList>
    </citation>
    <scope>NUCLEOTIDE SEQUENCE [LARGE SCALE GENOMIC DNA]</scope>
    <source>
        <strain evidence="15 16">DSM 5476</strain>
    </source>
</reference>
<gene>
    <name evidence="15" type="primary">cas4</name>
    <name evidence="15" type="ORF">CLOSTMETH_01864</name>
</gene>
<dbReference type="Gene3D" id="3.90.320.10">
    <property type="match status" value="1"/>
</dbReference>
<evidence type="ECO:0000256" key="4">
    <source>
        <dbReference type="ARBA" id="ARBA00020049"/>
    </source>
</evidence>
<evidence type="ECO:0000313" key="16">
    <source>
        <dbReference type="Proteomes" id="UP000003340"/>
    </source>
</evidence>
<evidence type="ECO:0000256" key="8">
    <source>
        <dbReference type="ARBA" id="ARBA00022839"/>
    </source>
</evidence>
<evidence type="ECO:0000256" key="7">
    <source>
        <dbReference type="ARBA" id="ARBA00022801"/>
    </source>
</evidence>
<dbReference type="GO" id="GO:0046872">
    <property type="term" value="F:metal ion binding"/>
    <property type="evidence" value="ECO:0007669"/>
    <property type="project" value="UniProtKB-KW"/>
</dbReference>
<dbReference type="GO" id="GO:0051536">
    <property type="term" value="F:iron-sulfur cluster binding"/>
    <property type="evidence" value="ECO:0007669"/>
    <property type="project" value="UniProtKB-KW"/>
</dbReference>
<comment type="cofactor">
    <cofactor evidence="13">
        <name>iron-sulfur cluster</name>
        <dbReference type="ChEBI" id="CHEBI:30408"/>
    </cofactor>
</comment>
<dbReference type="Pfam" id="PF01930">
    <property type="entry name" value="Cas_Cas4"/>
    <property type="match status" value="1"/>
</dbReference>
<dbReference type="STRING" id="537013.CLOSTMETH_01864"/>
<keyword evidence="9 13" id="KW-0408">Iron</keyword>
<comment type="cofactor">
    <cofactor evidence="13">
        <name>Mg(2+)</name>
        <dbReference type="ChEBI" id="CHEBI:18420"/>
    </cofactor>
    <cofactor evidence="13">
        <name>Mn(2+)</name>
        <dbReference type="ChEBI" id="CHEBI:29035"/>
    </cofactor>
    <text evidence="13">Mg(2+) or Mn(2+) required for ssDNA cleavage activity.</text>
</comment>
<keyword evidence="7 13" id="KW-0378">Hydrolase</keyword>
<comment type="function">
    <text evidence="13">CRISPR (clustered regularly interspaced short palindromic repeat) is an adaptive immune system that provides protection against mobile genetic elements (viruses, transposable elements and conjugative plasmids). CRISPR clusters contain sequences complementary to antecedent mobile elements and target invading nucleic acids. CRISPR clusters are transcribed and processed into CRISPR RNA (crRNA).</text>
</comment>
<dbReference type="HOGENOM" id="CLU_102055_1_1_9"/>
<evidence type="ECO:0000256" key="11">
    <source>
        <dbReference type="ARBA" id="ARBA00023118"/>
    </source>
</evidence>
<evidence type="ECO:0000256" key="6">
    <source>
        <dbReference type="ARBA" id="ARBA00022723"/>
    </source>
</evidence>
<comment type="cofactor">
    <cofactor evidence="1">
        <name>[4Fe-4S] cluster</name>
        <dbReference type="ChEBI" id="CHEBI:49883"/>
    </cofactor>
</comment>
<dbReference type="EMBL" id="ACEC01000061">
    <property type="protein sequence ID" value="EEG30523.1"/>
    <property type="molecule type" value="Genomic_DNA"/>
</dbReference>
<evidence type="ECO:0000256" key="13">
    <source>
        <dbReference type="RuleBase" id="RU365022"/>
    </source>
</evidence>
<comment type="similarity">
    <text evidence="2 13">Belongs to the CRISPR-associated exonuclease Cas4 family.</text>
</comment>
<keyword evidence="10 13" id="KW-0411">Iron-sulfur</keyword>
<dbReference type="GO" id="GO:0051607">
    <property type="term" value="P:defense response to virus"/>
    <property type="evidence" value="ECO:0007669"/>
    <property type="project" value="UniProtKB-KW"/>
</dbReference>
<dbReference type="AlphaFoldDB" id="C0EDD7"/>
<keyword evidence="5 13" id="KW-0540">Nuclease</keyword>
<dbReference type="PANTHER" id="PTHR36531:SF6">
    <property type="entry name" value="DNA REPLICATION ATP-DEPENDENT HELICASE_NUCLEASE DNA2"/>
    <property type="match status" value="1"/>
</dbReference>
<feature type="domain" description="DUF83" evidence="14">
    <location>
        <begin position="12"/>
        <end position="199"/>
    </location>
</feature>
<proteinExistence type="inferred from homology"/>